<keyword evidence="2" id="KW-1185">Reference proteome</keyword>
<dbReference type="EMBL" id="JAGIZQ010000002">
    <property type="protein sequence ID" value="KAH6640203.1"/>
    <property type="molecule type" value="Genomic_DNA"/>
</dbReference>
<organism evidence="1 2">
    <name type="scientific">Chaetomium tenue</name>
    <dbReference type="NCBI Taxonomy" id="1854479"/>
    <lineage>
        <taxon>Eukaryota</taxon>
        <taxon>Fungi</taxon>
        <taxon>Dikarya</taxon>
        <taxon>Ascomycota</taxon>
        <taxon>Pezizomycotina</taxon>
        <taxon>Sordariomycetes</taxon>
        <taxon>Sordariomycetidae</taxon>
        <taxon>Sordariales</taxon>
        <taxon>Chaetomiaceae</taxon>
        <taxon>Chaetomium</taxon>
    </lineage>
</organism>
<sequence length="158" mass="17253">MHTSDQKRNKNPDTKLSSSAFGTLPFLLLSIQTTPLAPLFFQIALIRAVFGDIVAMAAGEFHTTPASQAQADICGDVLCFLEAFRRQKVVSAPCSRLLNINGSVTLDDCCSESPTRRTSRNPQQLRSVNSMSSTKPELGDVVSREPGTYQQDSEAMKK</sequence>
<gene>
    <name evidence="1" type="ORF">F5144DRAFT_559632</name>
</gene>
<dbReference type="Proteomes" id="UP000724584">
    <property type="component" value="Unassembled WGS sequence"/>
</dbReference>
<evidence type="ECO:0000313" key="2">
    <source>
        <dbReference type="Proteomes" id="UP000724584"/>
    </source>
</evidence>
<comment type="caution">
    <text evidence="1">The sequence shown here is derived from an EMBL/GenBank/DDBJ whole genome shotgun (WGS) entry which is preliminary data.</text>
</comment>
<proteinExistence type="predicted"/>
<name>A0ACB7PGK8_9PEZI</name>
<accession>A0ACB7PGK8</accession>
<reference evidence="1 2" key="1">
    <citation type="journal article" date="2021" name="Nat. Commun.">
        <title>Genetic determinants of endophytism in the Arabidopsis root mycobiome.</title>
        <authorList>
            <person name="Mesny F."/>
            <person name="Miyauchi S."/>
            <person name="Thiergart T."/>
            <person name="Pickel B."/>
            <person name="Atanasova L."/>
            <person name="Karlsson M."/>
            <person name="Huettel B."/>
            <person name="Barry K.W."/>
            <person name="Haridas S."/>
            <person name="Chen C."/>
            <person name="Bauer D."/>
            <person name="Andreopoulos W."/>
            <person name="Pangilinan J."/>
            <person name="LaButti K."/>
            <person name="Riley R."/>
            <person name="Lipzen A."/>
            <person name="Clum A."/>
            <person name="Drula E."/>
            <person name="Henrissat B."/>
            <person name="Kohler A."/>
            <person name="Grigoriev I.V."/>
            <person name="Martin F.M."/>
            <person name="Hacquard S."/>
        </authorList>
    </citation>
    <scope>NUCLEOTIDE SEQUENCE [LARGE SCALE GENOMIC DNA]</scope>
    <source>
        <strain evidence="1 2">MPI-SDFR-AT-0079</strain>
    </source>
</reference>
<protein>
    <submittedName>
        <fullName evidence="1">Uncharacterized protein</fullName>
    </submittedName>
</protein>
<evidence type="ECO:0000313" key="1">
    <source>
        <dbReference type="EMBL" id="KAH6640203.1"/>
    </source>
</evidence>